<gene>
    <name evidence="8" type="ORF">SAMN06295916_0059</name>
</gene>
<dbReference type="InterPro" id="IPR036986">
    <property type="entry name" value="S4_RNA-bd_sf"/>
</dbReference>
<dbReference type="SUPFAM" id="SSF55174">
    <property type="entry name" value="Alpha-L RNA-binding motif"/>
    <property type="match status" value="1"/>
</dbReference>
<dbReference type="Gene3D" id="3.10.290.10">
    <property type="entry name" value="RNA-binding S4 domain"/>
    <property type="match status" value="1"/>
</dbReference>
<dbReference type="SMART" id="SM00363">
    <property type="entry name" value="S4"/>
    <property type="match status" value="1"/>
</dbReference>
<dbReference type="GO" id="GO:0000455">
    <property type="term" value="P:enzyme-directed rRNA pseudouridine synthesis"/>
    <property type="evidence" value="ECO:0007669"/>
    <property type="project" value="TreeGrafter"/>
</dbReference>
<evidence type="ECO:0000256" key="4">
    <source>
        <dbReference type="PIRSR" id="PIRSR606225-1"/>
    </source>
</evidence>
<evidence type="ECO:0000256" key="5">
    <source>
        <dbReference type="PROSITE-ProRule" id="PRU00182"/>
    </source>
</evidence>
<evidence type="ECO:0000256" key="1">
    <source>
        <dbReference type="ARBA" id="ARBA00010876"/>
    </source>
</evidence>
<dbReference type="EC" id="5.4.99.-" evidence="6"/>
<dbReference type="PANTHER" id="PTHR21600">
    <property type="entry name" value="MITOCHONDRIAL RNA PSEUDOURIDINE SYNTHASE"/>
    <property type="match status" value="1"/>
</dbReference>
<comment type="similarity">
    <text evidence="1 6">Belongs to the pseudouridine synthase RluA family.</text>
</comment>
<dbReference type="PROSITE" id="PS01129">
    <property type="entry name" value="PSI_RLU"/>
    <property type="match status" value="1"/>
</dbReference>
<proteinExistence type="inferred from homology"/>
<reference evidence="9" key="1">
    <citation type="submission" date="2017-06" db="EMBL/GenBank/DDBJ databases">
        <authorList>
            <person name="Varghese N."/>
            <person name="Submissions S."/>
        </authorList>
    </citation>
    <scope>NUCLEOTIDE SEQUENCE [LARGE SCALE GENOMIC DNA]</scope>
    <source>
        <strain evidence="9">MWH-VicM1</strain>
    </source>
</reference>
<evidence type="ECO:0000313" key="8">
    <source>
        <dbReference type="EMBL" id="SNC59409.1"/>
    </source>
</evidence>
<feature type="active site" evidence="4">
    <location>
        <position position="159"/>
    </location>
</feature>
<evidence type="ECO:0000259" key="7">
    <source>
        <dbReference type="SMART" id="SM00363"/>
    </source>
</evidence>
<dbReference type="InterPro" id="IPR020103">
    <property type="entry name" value="PsdUridine_synth_cat_dom_sf"/>
</dbReference>
<dbReference type="GO" id="GO:0003723">
    <property type="term" value="F:RNA binding"/>
    <property type="evidence" value="ECO:0007669"/>
    <property type="project" value="UniProtKB-KW"/>
</dbReference>
<comment type="catalytic activity">
    <reaction evidence="3">
        <text>uridine(1911/1915/1917) in 23S rRNA = pseudouridine(1911/1915/1917) in 23S rRNA</text>
        <dbReference type="Rhea" id="RHEA:42524"/>
        <dbReference type="Rhea" id="RHEA-COMP:10097"/>
        <dbReference type="Rhea" id="RHEA-COMP:10098"/>
        <dbReference type="ChEBI" id="CHEBI:65314"/>
        <dbReference type="ChEBI" id="CHEBI:65315"/>
        <dbReference type="EC" id="5.4.99.23"/>
    </reaction>
</comment>
<keyword evidence="2 6" id="KW-0413">Isomerase</keyword>
<dbReference type="InterPro" id="IPR006224">
    <property type="entry name" value="PsdUridine_synth_RluA-like_CS"/>
</dbReference>
<dbReference type="AlphaFoldDB" id="A0A212T067"/>
<dbReference type="GO" id="GO:0160140">
    <property type="term" value="F:23S rRNA pseudouridine(1911/1915/1917) synthase activity"/>
    <property type="evidence" value="ECO:0007669"/>
    <property type="project" value="UniProtKB-EC"/>
</dbReference>
<dbReference type="InterPro" id="IPR050188">
    <property type="entry name" value="RluA_PseudoU_synthase"/>
</dbReference>
<dbReference type="EMBL" id="FYEX01000001">
    <property type="protein sequence ID" value="SNC59409.1"/>
    <property type="molecule type" value="Genomic_DNA"/>
</dbReference>
<evidence type="ECO:0000256" key="3">
    <source>
        <dbReference type="ARBA" id="ARBA00036882"/>
    </source>
</evidence>
<comment type="catalytic activity">
    <reaction evidence="6">
        <text>a uridine in RNA = a pseudouridine in RNA</text>
        <dbReference type="Rhea" id="RHEA:48348"/>
        <dbReference type="Rhea" id="RHEA-COMP:12068"/>
        <dbReference type="Rhea" id="RHEA-COMP:12069"/>
        <dbReference type="ChEBI" id="CHEBI:65314"/>
        <dbReference type="ChEBI" id="CHEBI:65315"/>
    </reaction>
</comment>
<dbReference type="InterPro" id="IPR006225">
    <property type="entry name" value="PsdUridine_synth_RluC/D"/>
</dbReference>
<dbReference type="NCBIfam" id="TIGR00005">
    <property type="entry name" value="rluA_subfam"/>
    <property type="match status" value="1"/>
</dbReference>
<protein>
    <recommendedName>
        <fullName evidence="6">Pseudouridine synthase</fullName>
        <ecNumber evidence="6">5.4.99.-</ecNumber>
    </recommendedName>
</protein>
<sequence>MKGHQILALPDSPEINASHYIDEEEFIAVVVPDNLAGERLDKVLAQLIPQHSRNRLQSWIEGGFVTLAGLPLKIRYSVNAGDQIIVVPQASAEEQAYLPENISLDVVYEDEDILVIHKPAGMVVHPAAGNWSGTVLNALLHHYPNIAAVPRAGIVHRLDKDTSGLLMIAKTLEAQTDLVRQLQSRQVIRRYLAFAWGQVKSQTVHASLGRDPRDRLKMALLTGSASKPAVTHVHQLETVDFQKTKISLVMCRLETGRTHQIRVHLESLGNPLVGDPVYKKKLPTDASSLSFERPGQALHAAVLGIEHPRTKESMIWKAPLPSDMQQLGENLGFSASCLWPNWESFDV</sequence>
<dbReference type="SUPFAM" id="SSF55120">
    <property type="entry name" value="Pseudouridine synthase"/>
    <property type="match status" value="1"/>
</dbReference>
<feature type="domain" description="RNA-binding S4" evidence="7">
    <location>
        <begin position="38"/>
        <end position="99"/>
    </location>
</feature>
<organism evidence="8 9">
    <name type="scientific">Polynucleobacter victoriensis</name>
    <dbReference type="NCBI Taxonomy" id="2049319"/>
    <lineage>
        <taxon>Bacteria</taxon>
        <taxon>Pseudomonadati</taxon>
        <taxon>Pseudomonadota</taxon>
        <taxon>Betaproteobacteria</taxon>
        <taxon>Burkholderiales</taxon>
        <taxon>Burkholderiaceae</taxon>
        <taxon>Polynucleobacter</taxon>
    </lineage>
</organism>
<accession>A0A212T067</accession>
<dbReference type="Pfam" id="PF01479">
    <property type="entry name" value="S4"/>
    <property type="match status" value="1"/>
</dbReference>
<evidence type="ECO:0000313" key="9">
    <source>
        <dbReference type="Proteomes" id="UP000197215"/>
    </source>
</evidence>
<dbReference type="Pfam" id="PF00849">
    <property type="entry name" value="PseudoU_synth_2"/>
    <property type="match status" value="1"/>
</dbReference>
<dbReference type="CDD" id="cd00165">
    <property type="entry name" value="S4"/>
    <property type="match status" value="1"/>
</dbReference>
<dbReference type="PANTHER" id="PTHR21600:SF44">
    <property type="entry name" value="RIBOSOMAL LARGE SUBUNIT PSEUDOURIDINE SYNTHASE D"/>
    <property type="match status" value="1"/>
</dbReference>
<dbReference type="Gene3D" id="3.30.2350.10">
    <property type="entry name" value="Pseudouridine synthase"/>
    <property type="match status" value="1"/>
</dbReference>
<keyword evidence="9" id="KW-1185">Reference proteome</keyword>
<dbReference type="PROSITE" id="PS50889">
    <property type="entry name" value="S4"/>
    <property type="match status" value="1"/>
</dbReference>
<comment type="function">
    <text evidence="6">Responsible for synthesis of pseudouridine from uracil.</text>
</comment>
<evidence type="ECO:0000256" key="6">
    <source>
        <dbReference type="RuleBase" id="RU362028"/>
    </source>
</evidence>
<evidence type="ECO:0000256" key="2">
    <source>
        <dbReference type="ARBA" id="ARBA00023235"/>
    </source>
</evidence>
<dbReference type="CDD" id="cd02869">
    <property type="entry name" value="PseudoU_synth_RluA_like"/>
    <property type="match status" value="1"/>
</dbReference>
<dbReference type="Proteomes" id="UP000197215">
    <property type="component" value="Unassembled WGS sequence"/>
</dbReference>
<dbReference type="InterPro" id="IPR002942">
    <property type="entry name" value="S4_RNA-bd"/>
</dbReference>
<name>A0A212T067_9BURK</name>
<keyword evidence="5" id="KW-0694">RNA-binding</keyword>
<dbReference type="OrthoDB" id="9785808at2"/>
<dbReference type="InterPro" id="IPR006145">
    <property type="entry name" value="PsdUridine_synth_RsuA/RluA"/>
</dbReference>